<proteinExistence type="predicted"/>
<evidence type="ECO:0000313" key="1">
    <source>
        <dbReference type="EMBL" id="CAF2254141.1"/>
    </source>
</evidence>
<organism evidence="1">
    <name type="scientific">Brassica napus</name>
    <name type="common">Rape</name>
    <dbReference type="NCBI Taxonomy" id="3708"/>
    <lineage>
        <taxon>Eukaryota</taxon>
        <taxon>Viridiplantae</taxon>
        <taxon>Streptophyta</taxon>
        <taxon>Embryophyta</taxon>
        <taxon>Tracheophyta</taxon>
        <taxon>Spermatophyta</taxon>
        <taxon>Magnoliopsida</taxon>
        <taxon>eudicotyledons</taxon>
        <taxon>Gunneridae</taxon>
        <taxon>Pentapetalae</taxon>
        <taxon>rosids</taxon>
        <taxon>malvids</taxon>
        <taxon>Brassicales</taxon>
        <taxon>Brassicaceae</taxon>
        <taxon>Brassiceae</taxon>
        <taxon>Brassica</taxon>
    </lineage>
</organism>
<reference evidence="1" key="1">
    <citation type="submission" date="2021-01" db="EMBL/GenBank/DDBJ databases">
        <authorList>
            <consortium name="Genoscope - CEA"/>
            <person name="William W."/>
        </authorList>
    </citation>
    <scope>NUCLEOTIDE SEQUENCE</scope>
</reference>
<gene>
    <name evidence="1" type="ORF">DARMORV10_A08P27030.1</name>
</gene>
<dbReference type="AlphaFoldDB" id="A0A817A933"/>
<protein>
    <submittedName>
        <fullName evidence="1">(rape) hypothetical protein</fullName>
    </submittedName>
</protein>
<dbReference type="EMBL" id="HG994362">
    <property type="protein sequence ID" value="CAF2254141.1"/>
    <property type="molecule type" value="Genomic_DNA"/>
</dbReference>
<accession>A0A817A933</accession>
<name>A0A817A933_BRANA</name>
<sequence length="114" mass="12469">MSLSVVKRQYISPVKSSLGHSDATKRTYGSIFLQVKLGYPGPTKSLDTIETRGKIPSVKESESYSLKSLQNKIKHSSFVHTSTNFVPATLSLLRPSVVSLLSLSVAECVSRSLR</sequence>
<dbReference type="Proteomes" id="UP001295469">
    <property type="component" value="Chromosome A08"/>
</dbReference>